<feature type="chain" id="PRO_5040245300" evidence="2">
    <location>
        <begin position="20"/>
        <end position="579"/>
    </location>
</feature>
<organism evidence="3 4">
    <name type="scientific">Mortierella alpina</name>
    <name type="common">Oleaginous fungus</name>
    <name type="synonym">Mortierella renispora</name>
    <dbReference type="NCBI Taxonomy" id="64518"/>
    <lineage>
        <taxon>Eukaryota</taxon>
        <taxon>Fungi</taxon>
        <taxon>Fungi incertae sedis</taxon>
        <taxon>Mucoromycota</taxon>
        <taxon>Mortierellomycotina</taxon>
        <taxon>Mortierellomycetes</taxon>
        <taxon>Mortierellales</taxon>
        <taxon>Mortierellaceae</taxon>
        <taxon>Mortierella</taxon>
    </lineage>
</organism>
<protein>
    <submittedName>
        <fullName evidence="3">Uncharacterized protein</fullName>
    </submittedName>
</protein>
<feature type="transmembrane region" description="Helical" evidence="1">
    <location>
        <begin position="533"/>
        <end position="554"/>
    </location>
</feature>
<name>A0A9P8CW15_MORAP</name>
<keyword evidence="1" id="KW-1133">Transmembrane helix</keyword>
<evidence type="ECO:0000256" key="1">
    <source>
        <dbReference type="SAM" id="Phobius"/>
    </source>
</evidence>
<reference evidence="3" key="1">
    <citation type="submission" date="2021-07" db="EMBL/GenBank/DDBJ databases">
        <title>Draft genome of Mortierella alpina, strain LL118, isolated from an aspen leaf litter sample.</title>
        <authorList>
            <person name="Yang S."/>
            <person name="Vinatzer B.A."/>
        </authorList>
    </citation>
    <scope>NUCLEOTIDE SEQUENCE</scope>
    <source>
        <strain evidence="3">LL118</strain>
    </source>
</reference>
<evidence type="ECO:0000256" key="2">
    <source>
        <dbReference type="SAM" id="SignalP"/>
    </source>
</evidence>
<gene>
    <name evidence="3" type="ORF">KVV02_002316</name>
</gene>
<accession>A0A9P8CW15</accession>
<keyword evidence="1" id="KW-0472">Membrane</keyword>
<dbReference type="AlphaFoldDB" id="A0A9P8CW15"/>
<proteinExistence type="predicted"/>
<sequence length="579" mass="62476">MICCCFVSTVLSSTTLTHTHTLSLLFLLGSPRPPARFSHSSAAFLRTRVLDSLSVSICTCPSLTPPKSHCRAFSPLMLSSLTALAAVAALALVPAAQAQCGGGFLETNGAFNSFSVQNHGPDFTEITVSGLNSAAINSERYLLYCTSAAPDGLTLTTMGLPSNMKMFKVPVTSVGVAGTYTSSYVELGGEESAIKVLENPKNVVSPCLQAMVANGSTVALDDNNATQYESINVAFRPYQHIAQPKDVWIPMSDDVDPMLKIEYIRVVSLFFGQAMKGQAVFNDIRNSYNVMANDMKGIPAANRKRIAWIKYDFSRKSWAIRNNPFTKGIITAAGTSPIGRMQKVVGCGITFPLKGDIPDNQAISTEDIKTMILNSQLVIDETDLTGQSQSPSALWRSLTGFGPSDSVPVFDQKQVFALTKTLNEQGVSDYLYRVAARPDLLLKDVIQAQYRNYSPLYKFTFLDESFFYGTSPMDTPPESAEMCPTSTYNDVEKAIPNASWFTGDPTPPAPPVGGGIYGGDGSSSGQGGGSKTGIIVAVVCIAAILGAGFAFAFFKWSKRAKEDRFIELEEEMNNEIPLH</sequence>
<evidence type="ECO:0000313" key="4">
    <source>
        <dbReference type="Proteomes" id="UP000717515"/>
    </source>
</evidence>
<keyword evidence="1" id="KW-0812">Transmembrane</keyword>
<dbReference type="EMBL" id="JAIFTL010000137">
    <property type="protein sequence ID" value="KAG9322613.1"/>
    <property type="molecule type" value="Genomic_DNA"/>
</dbReference>
<dbReference type="Proteomes" id="UP000717515">
    <property type="component" value="Unassembled WGS sequence"/>
</dbReference>
<feature type="signal peptide" evidence="2">
    <location>
        <begin position="1"/>
        <end position="19"/>
    </location>
</feature>
<dbReference type="PANTHER" id="PTHR38360:SF1">
    <property type="entry name" value="F12P19.7"/>
    <property type="match status" value="1"/>
</dbReference>
<dbReference type="PANTHER" id="PTHR38360">
    <property type="entry name" value="OS03G0120000 PROTEIN"/>
    <property type="match status" value="1"/>
</dbReference>
<comment type="caution">
    <text evidence="3">The sequence shown here is derived from an EMBL/GenBank/DDBJ whole genome shotgun (WGS) entry which is preliminary data.</text>
</comment>
<evidence type="ECO:0000313" key="3">
    <source>
        <dbReference type="EMBL" id="KAG9322613.1"/>
    </source>
</evidence>
<keyword evidence="2" id="KW-0732">Signal</keyword>